<accession>D1NSX6</accession>
<gene>
    <name evidence="1" type="ORF">BIFGAL_02887</name>
</gene>
<proteinExistence type="predicted"/>
<evidence type="ECO:0000313" key="1">
    <source>
        <dbReference type="EMBL" id="EFA23778.1"/>
    </source>
</evidence>
<evidence type="ECO:0000313" key="2">
    <source>
        <dbReference type="Proteomes" id="UP000003656"/>
    </source>
</evidence>
<dbReference type="EMBL" id="ABXB03000001">
    <property type="protein sequence ID" value="EFA23778.1"/>
    <property type="molecule type" value="Genomic_DNA"/>
</dbReference>
<name>D1NSX6_9BIFI</name>
<comment type="caution">
    <text evidence="1">The sequence shown here is derived from an EMBL/GenBank/DDBJ whole genome shotgun (WGS) entry which is preliminary data.</text>
</comment>
<dbReference type="AlphaFoldDB" id="D1NSX6"/>
<organism evidence="1 2">
    <name type="scientific">Bifidobacterium gallicum DSM 20093 = LMG 11596</name>
    <dbReference type="NCBI Taxonomy" id="561180"/>
    <lineage>
        <taxon>Bacteria</taxon>
        <taxon>Bacillati</taxon>
        <taxon>Actinomycetota</taxon>
        <taxon>Actinomycetes</taxon>
        <taxon>Bifidobacteriales</taxon>
        <taxon>Bifidobacteriaceae</taxon>
        <taxon>Bifidobacterium</taxon>
    </lineage>
</organism>
<dbReference type="Proteomes" id="UP000003656">
    <property type="component" value="Unassembled WGS sequence"/>
</dbReference>
<protein>
    <submittedName>
        <fullName evidence="1">Uncharacterized protein</fullName>
    </submittedName>
</protein>
<sequence length="52" mass="6125">MHFWLESVSPLCHRGTNTLHIRFPTPNLYCFCTTVVQKRYIRIHLVASPDPK</sequence>
<reference evidence="1 2" key="1">
    <citation type="submission" date="2009-11" db="EMBL/GenBank/DDBJ databases">
        <authorList>
            <person name="Weinstock G."/>
            <person name="Sodergren E."/>
            <person name="Clifton S."/>
            <person name="Fulton L."/>
            <person name="Fulton B."/>
            <person name="Courtney L."/>
            <person name="Fronick C."/>
            <person name="Harrison M."/>
            <person name="Strong C."/>
            <person name="Farmer C."/>
            <person name="Delahaunty K."/>
            <person name="Markovic C."/>
            <person name="Hall O."/>
            <person name="Minx P."/>
            <person name="Tomlinson C."/>
            <person name="Mitreva M."/>
            <person name="Nelson J."/>
            <person name="Hou S."/>
            <person name="Wollam A."/>
            <person name="Pepin K.H."/>
            <person name="Johnson M."/>
            <person name="Bhonagiri V."/>
            <person name="Nash W.E."/>
            <person name="Warren W."/>
            <person name="Chinwalla A."/>
            <person name="Mardis E.R."/>
            <person name="Wilson R.K."/>
        </authorList>
    </citation>
    <scope>NUCLEOTIDE SEQUENCE [LARGE SCALE GENOMIC DNA]</scope>
    <source>
        <strain evidence="1 2">DSM 20093</strain>
    </source>
</reference>